<keyword evidence="6" id="KW-0804">Transcription</keyword>
<keyword evidence="12" id="KW-1185">Reference proteome</keyword>
<evidence type="ECO:0000313" key="11">
    <source>
        <dbReference type="EMBL" id="MBA2932936.1"/>
    </source>
</evidence>
<reference evidence="11 12" key="1">
    <citation type="submission" date="2020-07" db="EMBL/GenBank/DDBJ databases">
        <authorList>
            <person name="Sun Q."/>
        </authorList>
    </citation>
    <scope>NUCLEOTIDE SEQUENCE [LARGE SCALE GENOMIC DNA]</scope>
    <source>
        <strain evidence="11 12">CGMCC 1.13654</strain>
    </source>
</reference>
<evidence type="ECO:0000256" key="5">
    <source>
        <dbReference type="ARBA" id="ARBA00023015"/>
    </source>
</evidence>
<dbReference type="InterPro" id="IPR035890">
    <property type="entry name" value="Anti-sigma-28_factor_FlgM_sf"/>
</dbReference>
<dbReference type="GO" id="GO:0044781">
    <property type="term" value="P:bacterial-type flagellum organization"/>
    <property type="evidence" value="ECO:0007669"/>
    <property type="project" value="UniProtKB-KW"/>
</dbReference>
<dbReference type="NCBIfam" id="TIGR03824">
    <property type="entry name" value="FlgM_jcvi"/>
    <property type="match status" value="1"/>
</dbReference>
<protein>
    <recommendedName>
        <fullName evidence="2">Negative regulator of flagellin synthesis</fullName>
    </recommendedName>
    <alternativeName>
        <fullName evidence="8">Anti-sigma-28 factor</fullName>
    </alternativeName>
</protein>
<keyword evidence="11" id="KW-0969">Cilium</keyword>
<evidence type="ECO:0000256" key="2">
    <source>
        <dbReference type="ARBA" id="ARBA00017823"/>
    </source>
</evidence>
<keyword evidence="4" id="KW-1005">Bacterial flagellum biogenesis</keyword>
<dbReference type="InterPro" id="IPR007412">
    <property type="entry name" value="FlgM"/>
</dbReference>
<dbReference type="Proteomes" id="UP000570166">
    <property type="component" value="Unassembled WGS sequence"/>
</dbReference>
<organism evidence="11 12">
    <name type="scientific">Sphingomonas chungangi</name>
    <dbReference type="NCBI Taxonomy" id="2683589"/>
    <lineage>
        <taxon>Bacteria</taxon>
        <taxon>Pseudomonadati</taxon>
        <taxon>Pseudomonadota</taxon>
        <taxon>Alphaproteobacteria</taxon>
        <taxon>Sphingomonadales</taxon>
        <taxon>Sphingomonadaceae</taxon>
        <taxon>Sphingomonas</taxon>
    </lineage>
</organism>
<feature type="domain" description="Anti-sigma-28 factor FlgM C-terminal" evidence="10">
    <location>
        <begin position="38"/>
        <end position="86"/>
    </location>
</feature>
<gene>
    <name evidence="11" type="primary">flgM</name>
    <name evidence="11" type="ORF">HZF05_02385</name>
</gene>
<proteinExistence type="inferred from homology"/>
<dbReference type="EMBL" id="JACEIB010000001">
    <property type="protein sequence ID" value="MBA2932936.1"/>
    <property type="molecule type" value="Genomic_DNA"/>
</dbReference>
<keyword evidence="5" id="KW-0805">Transcription regulation</keyword>
<evidence type="ECO:0000256" key="7">
    <source>
        <dbReference type="ARBA" id="ARBA00024739"/>
    </source>
</evidence>
<keyword evidence="11" id="KW-0966">Cell projection</keyword>
<evidence type="ECO:0000256" key="3">
    <source>
        <dbReference type="ARBA" id="ARBA00022491"/>
    </source>
</evidence>
<dbReference type="AlphaFoldDB" id="A0A838L404"/>
<dbReference type="InterPro" id="IPR031316">
    <property type="entry name" value="FlgM_C"/>
</dbReference>
<feature type="region of interest" description="Disordered" evidence="9">
    <location>
        <begin position="1"/>
        <end position="39"/>
    </location>
</feature>
<name>A0A838L404_9SPHN</name>
<comment type="caution">
    <text evidence="11">The sequence shown here is derived from an EMBL/GenBank/DDBJ whole genome shotgun (WGS) entry which is preliminary data.</text>
</comment>
<evidence type="ECO:0000256" key="8">
    <source>
        <dbReference type="ARBA" id="ARBA00030117"/>
    </source>
</evidence>
<keyword evidence="3" id="KW-0678">Repressor</keyword>
<evidence type="ECO:0000313" key="12">
    <source>
        <dbReference type="Proteomes" id="UP000570166"/>
    </source>
</evidence>
<comment type="similarity">
    <text evidence="1">Belongs to the FlgM family.</text>
</comment>
<accession>A0A838L404</accession>
<sequence>MINSVTGTSSAISSIGTSSAQRGEGAQKLARTGAAAEDRASISNTVAQMAAEGAPIETDRVSALKAAIKAGTYKADPQAIAKAMIKADMGGNQ</sequence>
<dbReference type="Pfam" id="PF04316">
    <property type="entry name" value="FlgM"/>
    <property type="match status" value="1"/>
</dbReference>
<evidence type="ECO:0000259" key="10">
    <source>
        <dbReference type="Pfam" id="PF04316"/>
    </source>
</evidence>
<feature type="compositionally biased region" description="Low complexity" evidence="9">
    <location>
        <begin position="7"/>
        <end position="20"/>
    </location>
</feature>
<evidence type="ECO:0000256" key="1">
    <source>
        <dbReference type="ARBA" id="ARBA00005322"/>
    </source>
</evidence>
<comment type="function">
    <text evidence="7">Responsible for the coupling of flagellin expression to flagellar assembly by preventing expression of the flagellin genes when a component of the middle class of proteins is defective. It negatively regulates flagellar genes by inhibiting the activity of FliA by directly binding to FliA.</text>
</comment>
<evidence type="ECO:0000256" key="9">
    <source>
        <dbReference type="SAM" id="MobiDB-lite"/>
    </source>
</evidence>
<evidence type="ECO:0000256" key="6">
    <source>
        <dbReference type="ARBA" id="ARBA00023163"/>
    </source>
</evidence>
<keyword evidence="11" id="KW-0282">Flagellum</keyword>
<evidence type="ECO:0000256" key="4">
    <source>
        <dbReference type="ARBA" id="ARBA00022795"/>
    </source>
</evidence>
<dbReference type="GO" id="GO:0045892">
    <property type="term" value="P:negative regulation of DNA-templated transcription"/>
    <property type="evidence" value="ECO:0007669"/>
    <property type="project" value="InterPro"/>
</dbReference>
<dbReference type="SUPFAM" id="SSF101498">
    <property type="entry name" value="Anti-sigma factor FlgM"/>
    <property type="match status" value="1"/>
</dbReference>
<dbReference type="RefSeq" id="WP_160365009.1">
    <property type="nucleotide sequence ID" value="NZ_JACEIB010000001.1"/>
</dbReference>